<evidence type="ECO:0000256" key="2">
    <source>
        <dbReference type="ARBA" id="ARBA00010519"/>
    </source>
</evidence>
<reference evidence="12" key="1">
    <citation type="journal article" date="2022" name="Zool. Res.">
        <title>Mitochondrial phylogenomics provides insights into the phylogeny and evolution of spiders (Arthropoda: Araneae).</title>
        <authorList>
            <person name="Li M."/>
            <person name="Chen W.-T."/>
            <person name="Zhang Q.-L."/>
            <person name="Liu M."/>
            <person name="Xing C.-W."/>
            <person name="Cao Y."/>
            <person name="Luo F.-Z."/>
            <person name="Yuan M.-L."/>
        </authorList>
    </citation>
    <scope>NUCLEOTIDE SEQUENCE</scope>
</reference>
<evidence type="ECO:0000313" key="12">
    <source>
        <dbReference type="EMBL" id="URW97661.1"/>
    </source>
</evidence>
<sequence length="93" mass="10702">MNLTLSCFTVFMGFMSLLWWRFHILCMLLSLEVMMMGIFLMLSFFVGMELNESSILFIFLSLVVCESSLGLGLLVGLSRSHKMEMISFIWGLE</sequence>
<feature type="transmembrane region" description="Helical" evidence="11">
    <location>
        <begin position="54"/>
        <end position="77"/>
    </location>
</feature>
<evidence type="ECO:0000256" key="1">
    <source>
        <dbReference type="ARBA" id="ARBA00004141"/>
    </source>
</evidence>
<comment type="catalytic activity">
    <reaction evidence="10">
        <text>a ubiquinone + NADH + 5 H(+)(in) = a ubiquinol + NAD(+) + 4 H(+)(out)</text>
        <dbReference type="Rhea" id="RHEA:29091"/>
        <dbReference type="Rhea" id="RHEA-COMP:9565"/>
        <dbReference type="Rhea" id="RHEA-COMP:9566"/>
        <dbReference type="ChEBI" id="CHEBI:15378"/>
        <dbReference type="ChEBI" id="CHEBI:16389"/>
        <dbReference type="ChEBI" id="CHEBI:17976"/>
        <dbReference type="ChEBI" id="CHEBI:57540"/>
        <dbReference type="ChEBI" id="CHEBI:57945"/>
        <dbReference type="EC" id="7.1.1.2"/>
    </reaction>
</comment>
<evidence type="ECO:0000256" key="5">
    <source>
        <dbReference type="ARBA" id="ARBA00022967"/>
    </source>
</evidence>
<evidence type="ECO:0000256" key="6">
    <source>
        <dbReference type="ARBA" id="ARBA00022989"/>
    </source>
</evidence>
<dbReference type="EMBL" id="MW822557">
    <property type="protein sequence ID" value="URW97661.1"/>
    <property type="molecule type" value="Genomic_DNA"/>
</dbReference>
<dbReference type="InterPro" id="IPR039428">
    <property type="entry name" value="NUOK/Mnh_C1-like"/>
</dbReference>
<keyword evidence="5" id="KW-1278">Translocase</keyword>
<evidence type="ECO:0000256" key="10">
    <source>
        <dbReference type="ARBA" id="ARBA00049551"/>
    </source>
</evidence>
<accession>A0A8X8M114</accession>
<dbReference type="Gene3D" id="1.10.287.3510">
    <property type="match status" value="1"/>
</dbReference>
<dbReference type="GO" id="GO:0008137">
    <property type="term" value="F:NADH dehydrogenase (ubiquinone) activity"/>
    <property type="evidence" value="ECO:0007669"/>
    <property type="project" value="UniProtKB-EC"/>
</dbReference>
<comment type="subcellular location">
    <subcellularLocation>
        <location evidence="1">Membrane</location>
        <topology evidence="1">Multi-pass membrane protein</topology>
    </subcellularLocation>
</comment>
<evidence type="ECO:0000256" key="3">
    <source>
        <dbReference type="ARBA" id="ARBA00016612"/>
    </source>
</evidence>
<keyword evidence="7" id="KW-0520">NAD</keyword>
<proteinExistence type="inferred from homology"/>
<dbReference type="AlphaFoldDB" id="A0A8X8M114"/>
<feature type="transmembrane region" description="Helical" evidence="11">
    <location>
        <begin position="22"/>
        <end position="48"/>
    </location>
</feature>
<keyword evidence="6 11" id="KW-1133">Transmembrane helix</keyword>
<keyword evidence="4 11" id="KW-0812">Transmembrane</keyword>
<keyword evidence="12" id="KW-0496">Mitochondrion</keyword>
<evidence type="ECO:0000256" key="7">
    <source>
        <dbReference type="ARBA" id="ARBA00023027"/>
    </source>
</evidence>
<evidence type="ECO:0000256" key="4">
    <source>
        <dbReference type="ARBA" id="ARBA00022692"/>
    </source>
</evidence>
<gene>
    <name evidence="12" type="primary">ND4L</name>
</gene>
<evidence type="ECO:0000256" key="11">
    <source>
        <dbReference type="SAM" id="Phobius"/>
    </source>
</evidence>
<protein>
    <recommendedName>
        <fullName evidence="3">NADH-ubiquinone oxidoreductase chain 4L</fullName>
    </recommendedName>
    <alternativeName>
        <fullName evidence="9">NADH dehydrogenase subunit 4L</fullName>
    </alternativeName>
</protein>
<comment type="similarity">
    <text evidence="2">Belongs to the complex I subunit 4L family.</text>
</comment>
<name>A0A8X8M114_9ARAC</name>
<evidence type="ECO:0000256" key="9">
    <source>
        <dbReference type="ARBA" id="ARBA00031586"/>
    </source>
</evidence>
<dbReference type="Pfam" id="PF00420">
    <property type="entry name" value="Oxidored_q2"/>
    <property type="match status" value="1"/>
</dbReference>
<dbReference type="GO" id="GO:0016020">
    <property type="term" value="C:membrane"/>
    <property type="evidence" value="ECO:0007669"/>
    <property type="project" value="UniProtKB-SubCell"/>
</dbReference>
<organism evidence="12">
    <name type="scientific">Songthela sp</name>
    <dbReference type="NCBI Taxonomy" id="2946135"/>
    <lineage>
        <taxon>Eukaryota</taxon>
        <taxon>Metazoa</taxon>
        <taxon>Ecdysozoa</taxon>
        <taxon>Arthropoda</taxon>
        <taxon>Chelicerata</taxon>
        <taxon>Arachnida</taxon>
        <taxon>Araneae</taxon>
        <taxon>Mesothelae</taxon>
        <taxon>Liphistiidae</taxon>
        <taxon>Songthela</taxon>
    </lineage>
</organism>
<geneLocation type="mitochondrion" evidence="12"/>
<keyword evidence="8 11" id="KW-0472">Membrane</keyword>
<evidence type="ECO:0000256" key="8">
    <source>
        <dbReference type="ARBA" id="ARBA00023136"/>
    </source>
</evidence>